<keyword evidence="2" id="KW-1185">Reference proteome</keyword>
<dbReference type="Proteomes" id="UP000274139">
    <property type="component" value="Unassembled WGS sequence"/>
</dbReference>
<dbReference type="OrthoDB" id="8593528at2"/>
<dbReference type="AlphaFoldDB" id="A0A454JGK2"/>
<proteinExistence type="predicted"/>
<gene>
    <name evidence="1" type="ORF">EAY64_13515</name>
</gene>
<evidence type="ECO:0000313" key="1">
    <source>
        <dbReference type="EMBL" id="RMC95591.1"/>
    </source>
</evidence>
<dbReference type="EMBL" id="RFAR01000055">
    <property type="protein sequence ID" value="RMC95591.1"/>
    <property type="molecule type" value="Genomic_DNA"/>
</dbReference>
<dbReference type="RefSeq" id="WP_103525275.1">
    <property type="nucleotide sequence ID" value="NZ_JAIZDC010000002.1"/>
</dbReference>
<comment type="caution">
    <text evidence="1">The sequence shown here is derived from an EMBL/GenBank/DDBJ whole genome shotgun (WGS) entry which is preliminary data.</text>
</comment>
<accession>A0A454JGK2</accession>
<organism evidence="1 2">
    <name type="scientific">Aquitalea palustris</name>
    <dbReference type="NCBI Taxonomy" id="2480983"/>
    <lineage>
        <taxon>Bacteria</taxon>
        <taxon>Pseudomonadati</taxon>
        <taxon>Pseudomonadota</taxon>
        <taxon>Betaproteobacteria</taxon>
        <taxon>Neisseriales</taxon>
        <taxon>Chromobacteriaceae</taxon>
        <taxon>Aquitalea</taxon>
    </lineage>
</organism>
<name>A0A454JGK2_9NEIS</name>
<evidence type="ECO:0000313" key="2">
    <source>
        <dbReference type="Proteomes" id="UP000274139"/>
    </source>
</evidence>
<protein>
    <submittedName>
        <fullName evidence="1">Uncharacterized protein</fullName>
    </submittedName>
</protein>
<sequence>MSRTINLIVIYCAASPNGKVLVSAFRTAAAFIDQWHAQRGFRRQPTAIPASALPISGNTPIHHTCLTTTG</sequence>
<reference evidence="1 2" key="1">
    <citation type="submission" date="2018-10" db="EMBL/GenBank/DDBJ databases">
        <title>Draft genome sequence of Aquitalea MWU14-2217 isolated from a wild cranberry bog in Provincetown, Massachusetts.</title>
        <authorList>
            <person name="Ebadzadsahrai G."/>
            <person name="Soby S."/>
        </authorList>
    </citation>
    <scope>NUCLEOTIDE SEQUENCE [LARGE SCALE GENOMIC DNA]</scope>
    <source>
        <strain evidence="1 2">MWU14-2217</strain>
    </source>
</reference>